<dbReference type="Proteomes" id="UP001595912">
    <property type="component" value="Unassembled WGS sequence"/>
</dbReference>
<dbReference type="Pfam" id="PF01882">
    <property type="entry name" value="DUF58"/>
    <property type="match status" value="1"/>
</dbReference>
<keyword evidence="4" id="KW-1185">Reference proteome</keyword>
<sequence>MLLVLGLTVGYRELAAVAGAGLVAVLLAACWVTLPLRLTVDRRIEPQQVGRDDPCRAVVDLRTASRRTRTVVIADRISGPAGVRAATVPPIRVRGGTPARAGYDLPTDRRGLLMVGPVRVSRRDLFGLCEGDRAIGGTARLLVRPKWHPLRGVPAGLSPSLDGVADAALHGSITFHALREYQIGDDLRQVHWRTSARIGTLMVREHIDTALPRLLLLVDDRAESYTGDPDAVEETIEVAASILVAAGQAGLPMALRLASGARSPADTDAVGGAGAGLDLLAQVQPVAGVDLSTTTHRLRLENAGDTLVFVTGPDADLRPVLAARSGYAQVVVVILGAVTAAAPPAEVTMILATTAAEFVHNWNGTLR</sequence>
<protein>
    <submittedName>
        <fullName evidence="3">DUF58 domain-containing protein</fullName>
    </submittedName>
</protein>
<keyword evidence="1" id="KW-0812">Transmembrane</keyword>
<reference evidence="4" key="1">
    <citation type="journal article" date="2019" name="Int. J. Syst. Evol. Microbiol.">
        <title>The Global Catalogue of Microorganisms (GCM) 10K type strain sequencing project: providing services to taxonomists for standard genome sequencing and annotation.</title>
        <authorList>
            <consortium name="The Broad Institute Genomics Platform"/>
            <consortium name="The Broad Institute Genome Sequencing Center for Infectious Disease"/>
            <person name="Wu L."/>
            <person name="Ma J."/>
        </authorList>
    </citation>
    <scope>NUCLEOTIDE SEQUENCE [LARGE SCALE GENOMIC DNA]</scope>
    <source>
        <strain evidence="4">CGMCC 4.7152</strain>
    </source>
</reference>
<dbReference type="InterPro" id="IPR002881">
    <property type="entry name" value="DUF58"/>
</dbReference>
<accession>A0ABV9WH62</accession>
<comment type="caution">
    <text evidence="3">The sequence shown here is derived from an EMBL/GenBank/DDBJ whole genome shotgun (WGS) entry which is preliminary data.</text>
</comment>
<keyword evidence="1" id="KW-1133">Transmembrane helix</keyword>
<keyword evidence="1" id="KW-0472">Membrane</keyword>
<evidence type="ECO:0000259" key="2">
    <source>
        <dbReference type="Pfam" id="PF01882"/>
    </source>
</evidence>
<feature type="domain" description="DUF58" evidence="2">
    <location>
        <begin position="178"/>
        <end position="267"/>
    </location>
</feature>
<evidence type="ECO:0000256" key="1">
    <source>
        <dbReference type="SAM" id="Phobius"/>
    </source>
</evidence>
<dbReference type="RefSeq" id="WP_380128250.1">
    <property type="nucleotide sequence ID" value="NZ_JBHSIU010000130.1"/>
</dbReference>
<dbReference type="PANTHER" id="PTHR34351">
    <property type="entry name" value="SLR1927 PROTEIN-RELATED"/>
    <property type="match status" value="1"/>
</dbReference>
<evidence type="ECO:0000313" key="3">
    <source>
        <dbReference type="EMBL" id="MFC5007612.1"/>
    </source>
</evidence>
<dbReference type="EMBL" id="JBHSIU010000130">
    <property type="protein sequence ID" value="MFC5007612.1"/>
    <property type="molecule type" value="Genomic_DNA"/>
</dbReference>
<dbReference type="PANTHER" id="PTHR34351:SF1">
    <property type="entry name" value="SLR1927 PROTEIN"/>
    <property type="match status" value="1"/>
</dbReference>
<feature type="transmembrane region" description="Helical" evidence="1">
    <location>
        <begin position="14"/>
        <end position="34"/>
    </location>
</feature>
<name>A0ABV9WH62_9ACTN</name>
<gene>
    <name evidence="3" type="ORF">ACFPIJ_58630</name>
</gene>
<evidence type="ECO:0000313" key="4">
    <source>
        <dbReference type="Proteomes" id="UP001595912"/>
    </source>
</evidence>
<proteinExistence type="predicted"/>
<organism evidence="3 4">
    <name type="scientific">Dactylosporangium cerinum</name>
    <dbReference type="NCBI Taxonomy" id="1434730"/>
    <lineage>
        <taxon>Bacteria</taxon>
        <taxon>Bacillati</taxon>
        <taxon>Actinomycetota</taxon>
        <taxon>Actinomycetes</taxon>
        <taxon>Micromonosporales</taxon>
        <taxon>Micromonosporaceae</taxon>
        <taxon>Dactylosporangium</taxon>
    </lineage>
</organism>